<protein>
    <submittedName>
        <fullName evidence="2">Membrane dipeptidase</fullName>
    </submittedName>
</protein>
<dbReference type="PANTHER" id="PTHR10443:SF12">
    <property type="entry name" value="DIPEPTIDASE"/>
    <property type="match status" value="1"/>
</dbReference>
<dbReference type="CDD" id="cd01301">
    <property type="entry name" value="rDP_like"/>
    <property type="match status" value="1"/>
</dbReference>
<organism evidence="2 3">
    <name type="scientific">Pseudomonas koreensis</name>
    <dbReference type="NCBI Taxonomy" id="198620"/>
    <lineage>
        <taxon>Bacteria</taxon>
        <taxon>Pseudomonadati</taxon>
        <taxon>Pseudomonadota</taxon>
        <taxon>Gammaproteobacteria</taxon>
        <taxon>Pseudomonadales</taxon>
        <taxon>Pseudomonadaceae</taxon>
        <taxon>Pseudomonas</taxon>
    </lineage>
</organism>
<keyword evidence="1" id="KW-1133">Transmembrane helix</keyword>
<dbReference type="Proteomes" id="UP000288002">
    <property type="component" value="Unassembled WGS sequence"/>
</dbReference>
<name>A0AA94JF72_9PSED</name>
<dbReference type="Pfam" id="PF01244">
    <property type="entry name" value="Peptidase_M19"/>
    <property type="match status" value="1"/>
</dbReference>
<comment type="caution">
    <text evidence="2">The sequence shown here is derived from an EMBL/GenBank/DDBJ whole genome shotgun (WGS) entry which is preliminary data.</text>
</comment>
<sequence>MRVGKDRSLRQRLQGAACNGRLRSFPVQLNSTAAQSFHPDSEGPRACTSTANLTEMAMTKPRSKKALYIGLPLALAISAAAGFAVWEHWFKGNPGYPANVMKQADELQERIISFDSHITVPLDFGTAGNEADKDGSGQFDLVKAARGRLSGAALTIFGWPEIWNGANAPHRPTAGFVEEARFEQETRYKIITTLVRDFPNQVAIAYTPDDFRRLHGEGKFAIFMSMLNAYPLGNDLNALDQWAARGMRMFGFSYVGNNAWADSSRPLPFFNDTRDALGGLSEIGKQAVHRLNDLGVIIDVSQMSTKALEQVAQLSRAPIIASHSAPRALVDIPRNISDQEMQLIKNSGGVVQIVGFPTYLRPLSQPTQDKLNALRAKFDLQPLQGLEMALMPGDPVITVWPEQRFGEYASQLYGIVDEEPKATLKDLGDAIDYAVKKIGIDHVGISSDFNDGGGIDGWKDVSETRNVTAELISRGYSEADIAKLWGGNFLRVWEQVQQSSKPVASH</sequence>
<reference evidence="2 3" key="1">
    <citation type="submission" date="2016-10" db="EMBL/GenBank/DDBJ databases">
        <title>Search of new enzymes for the oxidation of sulfur compounds.</title>
        <authorList>
            <person name="Novo A."/>
            <person name="Moreira I.S."/>
            <person name="Castro P.M."/>
        </authorList>
    </citation>
    <scope>NUCLEOTIDE SEQUENCE [LARGE SCALE GENOMIC DNA]</scope>
    <source>
        <strain evidence="2 3">A9</strain>
    </source>
</reference>
<dbReference type="GO" id="GO:0006508">
    <property type="term" value="P:proteolysis"/>
    <property type="evidence" value="ECO:0007669"/>
    <property type="project" value="InterPro"/>
</dbReference>
<dbReference type="InterPro" id="IPR032466">
    <property type="entry name" value="Metal_Hydrolase"/>
</dbReference>
<dbReference type="EMBL" id="MKWS01000024">
    <property type="protein sequence ID" value="RVD74941.1"/>
    <property type="molecule type" value="Genomic_DNA"/>
</dbReference>
<gene>
    <name evidence="2" type="ORF">A9HBioS_5174</name>
</gene>
<keyword evidence="1" id="KW-0812">Transmembrane</keyword>
<dbReference type="Gene3D" id="1.10.287.650">
    <property type="entry name" value="L27 domain"/>
    <property type="match status" value="1"/>
</dbReference>
<dbReference type="AlphaFoldDB" id="A0AA94JF72"/>
<evidence type="ECO:0000256" key="1">
    <source>
        <dbReference type="SAM" id="Phobius"/>
    </source>
</evidence>
<dbReference type="GO" id="GO:0070573">
    <property type="term" value="F:metallodipeptidase activity"/>
    <property type="evidence" value="ECO:0007669"/>
    <property type="project" value="InterPro"/>
</dbReference>
<dbReference type="SUPFAM" id="SSF51556">
    <property type="entry name" value="Metallo-dependent hydrolases"/>
    <property type="match status" value="1"/>
</dbReference>
<dbReference type="PROSITE" id="PS51365">
    <property type="entry name" value="RENAL_DIPEPTIDASE_2"/>
    <property type="match status" value="1"/>
</dbReference>
<accession>A0AA94JF72</accession>
<dbReference type="PANTHER" id="PTHR10443">
    <property type="entry name" value="MICROSOMAL DIPEPTIDASE"/>
    <property type="match status" value="1"/>
</dbReference>
<evidence type="ECO:0000313" key="3">
    <source>
        <dbReference type="Proteomes" id="UP000288002"/>
    </source>
</evidence>
<dbReference type="InterPro" id="IPR008257">
    <property type="entry name" value="Pept_M19"/>
</dbReference>
<feature type="transmembrane region" description="Helical" evidence="1">
    <location>
        <begin position="66"/>
        <end position="86"/>
    </location>
</feature>
<evidence type="ECO:0000313" key="2">
    <source>
        <dbReference type="EMBL" id="RVD74941.1"/>
    </source>
</evidence>
<keyword evidence="1" id="KW-0472">Membrane</keyword>
<proteinExistence type="predicted"/>
<dbReference type="Gene3D" id="3.20.20.140">
    <property type="entry name" value="Metal-dependent hydrolases"/>
    <property type="match status" value="1"/>
</dbReference>